<dbReference type="Proteomes" id="UP000789803">
    <property type="component" value="Unassembled WGS sequence"/>
</dbReference>
<organism evidence="1 2">
    <name type="scientific">Campylobacter majalis</name>
    <dbReference type="NCBI Taxonomy" id="2790656"/>
    <lineage>
        <taxon>Bacteria</taxon>
        <taxon>Pseudomonadati</taxon>
        <taxon>Campylobacterota</taxon>
        <taxon>Epsilonproteobacteria</taxon>
        <taxon>Campylobacterales</taxon>
        <taxon>Campylobacteraceae</taxon>
        <taxon>Campylobacter</taxon>
    </lineage>
</organism>
<evidence type="ECO:0000313" key="2">
    <source>
        <dbReference type="Proteomes" id="UP000789803"/>
    </source>
</evidence>
<dbReference type="EMBL" id="CAJHOF010000015">
    <property type="protein sequence ID" value="CAD7289360.1"/>
    <property type="molecule type" value="Genomic_DNA"/>
</dbReference>
<evidence type="ECO:0000313" key="1">
    <source>
        <dbReference type="EMBL" id="CAD7289360.1"/>
    </source>
</evidence>
<protein>
    <submittedName>
        <fullName evidence="1">Uncharacterized protein</fullName>
    </submittedName>
</protein>
<name>A0ABN7KCB3_9BACT</name>
<proteinExistence type="predicted"/>
<accession>A0ABN7KCB3</accession>
<reference evidence="1 2" key="1">
    <citation type="submission" date="2020-11" db="EMBL/GenBank/DDBJ databases">
        <authorList>
            <person name="Peeters C."/>
        </authorList>
    </citation>
    <scope>NUCLEOTIDE SEQUENCE [LARGE SCALE GENOMIC DNA]</scope>
    <source>
        <strain evidence="1 2">LMG 7974</strain>
    </source>
</reference>
<sequence length="73" mass="8353">MQEDIKKVLEIYGKYNKSRQRDALYEALNKVFGIDLAILDYADKSSDQARIALSDEKEVAYVVNAVAKKLQEK</sequence>
<gene>
    <name evidence="1" type="ORF">LMG7974_01478</name>
</gene>
<dbReference type="RefSeq" id="WP_229933264.1">
    <property type="nucleotide sequence ID" value="NZ_CAJHOF010000015.1"/>
</dbReference>
<comment type="caution">
    <text evidence="1">The sequence shown here is derived from an EMBL/GenBank/DDBJ whole genome shotgun (WGS) entry which is preliminary data.</text>
</comment>
<keyword evidence="2" id="KW-1185">Reference proteome</keyword>